<dbReference type="EMBL" id="JACHHZ010000006">
    <property type="protein sequence ID" value="MBB6096151.1"/>
    <property type="molecule type" value="Genomic_DNA"/>
</dbReference>
<dbReference type="Gene3D" id="2.40.160.20">
    <property type="match status" value="1"/>
</dbReference>
<dbReference type="AlphaFoldDB" id="A0A841HS05"/>
<name>A0A841HS05_9GAMM</name>
<comment type="caution">
    <text evidence="3">The sequence shown here is derived from an EMBL/GenBank/DDBJ whole genome shotgun (WGS) entry which is preliminary data.</text>
</comment>
<organism evidence="3 4">
    <name type="scientific">Povalibacter uvarum</name>
    <dbReference type="NCBI Taxonomy" id="732238"/>
    <lineage>
        <taxon>Bacteria</taxon>
        <taxon>Pseudomonadati</taxon>
        <taxon>Pseudomonadota</taxon>
        <taxon>Gammaproteobacteria</taxon>
        <taxon>Steroidobacterales</taxon>
        <taxon>Steroidobacteraceae</taxon>
        <taxon>Povalibacter</taxon>
    </lineage>
</organism>
<feature type="chain" id="PRO_5032670292" description="UPF0311 protein HNQ60_005042" evidence="2">
    <location>
        <begin position="25"/>
        <end position="176"/>
    </location>
</feature>
<evidence type="ECO:0000313" key="4">
    <source>
        <dbReference type="Proteomes" id="UP000588068"/>
    </source>
</evidence>
<comment type="similarity">
    <text evidence="1">Belongs to the UPF0311 family.</text>
</comment>
<sequence>MKHACTAARLFFIAGSTICMTAFAENESFETPALEHVLTVRADIDAPIVMGRTPQGQRRVIPIAGGTFEGPSMKGTIMPGGEDWQAIRVDGVTLLDARYALRTDDGTIIRVHNRVLIDPPAQNAAAGTKPYVRSSVEFEAPVGKYDWLNKGIFVGTLTADTTRKPPLVTLRFFKVR</sequence>
<evidence type="ECO:0000313" key="3">
    <source>
        <dbReference type="EMBL" id="MBB6096151.1"/>
    </source>
</evidence>
<dbReference type="PANTHER" id="PTHR37315:SF1">
    <property type="entry name" value="UPF0311 PROTEIN BLR7842"/>
    <property type="match status" value="1"/>
</dbReference>
<dbReference type="RefSeq" id="WP_184335524.1">
    <property type="nucleotide sequence ID" value="NZ_JACHHZ010000006.1"/>
</dbReference>
<evidence type="ECO:0000256" key="2">
    <source>
        <dbReference type="SAM" id="SignalP"/>
    </source>
</evidence>
<dbReference type="PANTHER" id="PTHR37315">
    <property type="entry name" value="UPF0311 PROTEIN BLR7842"/>
    <property type="match status" value="1"/>
</dbReference>
<accession>A0A841HS05</accession>
<protein>
    <recommendedName>
        <fullName evidence="1">UPF0311 protein HNQ60_005042</fullName>
    </recommendedName>
</protein>
<dbReference type="Pfam" id="PF11578">
    <property type="entry name" value="DUF3237"/>
    <property type="match status" value="1"/>
</dbReference>
<keyword evidence="2" id="KW-0732">Signal</keyword>
<keyword evidence="4" id="KW-1185">Reference proteome</keyword>
<evidence type="ECO:0000256" key="1">
    <source>
        <dbReference type="HAMAP-Rule" id="MF_00775"/>
    </source>
</evidence>
<dbReference type="InterPro" id="IPR020915">
    <property type="entry name" value="UPF0311"/>
</dbReference>
<dbReference type="Proteomes" id="UP000588068">
    <property type="component" value="Unassembled WGS sequence"/>
</dbReference>
<dbReference type="HAMAP" id="MF_00775">
    <property type="entry name" value="UPF0311"/>
    <property type="match status" value="1"/>
</dbReference>
<reference evidence="3 4" key="1">
    <citation type="submission" date="2020-08" db="EMBL/GenBank/DDBJ databases">
        <title>Genomic Encyclopedia of Type Strains, Phase IV (KMG-IV): sequencing the most valuable type-strain genomes for metagenomic binning, comparative biology and taxonomic classification.</title>
        <authorList>
            <person name="Goeker M."/>
        </authorList>
    </citation>
    <scope>NUCLEOTIDE SEQUENCE [LARGE SCALE GENOMIC DNA]</scope>
    <source>
        <strain evidence="3 4">DSM 26723</strain>
    </source>
</reference>
<proteinExistence type="inferred from homology"/>
<feature type="signal peptide" evidence="2">
    <location>
        <begin position="1"/>
        <end position="24"/>
    </location>
</feature>
<gene>
    <name evidence="3" type="ORF">HNQ60_005042</name>
</gene>